<reference evidence="10 11" key="1">
    <citation type="submission" date="2020-07" db="EMBL/GenBank/DDBJ databases">
        <authorList>
            <person name="Feng X."/>
        </authorList>
    </citation>
    <scope>NUCLEOTIDE SEQUENCE [LARGE SCALE GENOMIC DNA]</scope>
    <source>
        <strain evidence="10 11">JCM31066</strain>
    </source>
</reference>
<dbReference type="Proteomes" id="UP000546464">
    <property type="component" value="Unassembled WGS sequence"/>
</dbReference>
<organism evidence="10 11">
    <name type="scientific">Ruficoccus amylovorans</name>
    <dbReference type="NCBI Taxonomy" id="1804625"/>
    <lineage>
        <taxon>Bacteria</taxon>
        <taxon>Pseudomonadati</taxon>
        <taxon>Verrucomicrobiota</taxon>
        <taxon>Opitutia</taxon>
        <taxon>Puniceicoccales</taxon>
        <taxon>Cerasicoccaceae</taxon>
        <taxon>Ruficoccus</taxon>
    </lineage>
</organism>
<evidence type="ECO:0000256" key="4">
    <source>
        <dbReference type="ARBA" id="ARBA00022729"/>
    </source>
</evidence>
<evidence type="ECO:0000256" key="6">
    <source>
        <dbReference type="ARBA" id="ARBA00023295"/>
    </source>
</evidence>
<dbReference type="PRINTS" id="PR00741">
    <property type="entry name" value="GLHYDRLASE29"/>
</dbReference>
<evidence type="ECO:0000259" key="9">
    <source>
        <dbReference type="Pfam" id="PF16871"/>
    </source>
</evidence>
<gene>
    <name evidence="10" type="ORF">H5P28_13715</name>
</gene>
<evidence type="ECO:0000313" key="11">
    <source>
        <dbReference type="Proteomes" id="UP000546464"/>
    </source>
</evidence>
<dbReference type="EC" id="3.2.1.51" evidence="3"/>
<dbReference type="InterPro" id="IPR016286">
    <property type="entry name" value="FUC_metazoa-typ"/>
</dbReference>
<dbReference type="GO" id="GO:0004560">
    <property type="term" value="F:alpha-L-fucosidase activity"/>
    <property type="evidence" value="ECO:0007669"/>
    <property type="project" value="InterPro"/>
</dbReference>
<dbReference type="InterPro" id="IPR000933">
    <property type="entry name" value="Glyco_hydro_29"/>
</dbReference>
<proteinExistence type="inferred from homology"/>
<protein>
    <recommendedName>
        <fullName evidence="3">alpha-L-fucosidase</fullName>
        <ecNumber evidence="3">3.2.1.51</ecNumber>
    </recommendedName>
</protein>
<evidence type="ECO:0000259" key="8">
    <source>
        <dbReference type="Pfam" id="PF01120"/>
    </source>
</evidence>
<dbReference type="SUPFAM" id="SSF51445">
    <property type="entry name" value="(Trans)glycosidases"/>
    <property type="match status" value="1"/>
</dbReference>
<feature type="region of interest" description="Disordered" evidence="7">
    <location>
        <begin position="260"/>
        <end position="279"/>
    </location>
</feature>
<dbReference type="Gene3D" id="3.20.20.80">
    <property type="entry name" value="Glycosidases"/>
    <property type="match status" value="1"/>
</dbReference>
<keyword evidence="5" id="KW-0378">Hydrolase</keyword>
<evidence type="ECO:0000256" key="5">
    <source>
        <dbReference type="ARBA" id="ARBA00022801"/>
    </source>
</evidence>
<dbReference type="Pfam" id="PF16871">
    <property type="entry name" value="DUF5077"/>
    <property type="match status" value="1"/>
</dbReference>
<dbReference type="PANTHER" id="PTHR10030">
    <property type="entry name" value="ALPHA-L-FUCOSIDASE"/>
    <property type="match status" value="1"/>
</dbReference>
<evidence type="ECO:0000256" key="3">
    <source>
        <dbReference type="ARBA" id="ARBA00012662"/>
    </source>
</evidence>
<dbReference type="InterPro" id="IPR017853">
    <property type="entry name" value="GH"/>
</dbReference>
<keyword evidence="4" id="KW-0732">Signal</keyword>
<dbReference type="GO" id="GO:0016139">
    <property type="term" value="P:glycoside catabolic process"/>
    <property type="evidence" value="ECO:0007669"/>
    <property type="project" value="TreeGrafter"/>
</dbReference>
<dbReference type="RefSeq" id="WP_185676274.1">
    <property type="nucleotide sequence ID" value="NZ_JACHVB010000035.1"/>
</dbReference>
<dbReference type="Gene3D" id="2.60.40.1180">
    <property type="entry name" value="Golgi alpha-mannosidase II"/>
    <property type="match status" value="1"/>
</dbReference>
<dbReference type="GO" id="GO:0006004">
    <property type="term" value="P:fucose metabolic process"/>
    <property type="evidence" value="ECO:0007669"/>
    <property type="project" value="InterPro"/>
</dbReference>
<accession>A0A842HGL7</accession>
<dbReference type="AlphaFoldDB" id="A0A842HGL7"/>
<dbReference type="InterPro" id="IPR013780">
    <property type="entry name" value="Glyco_hydro_b"/>
</dbReference>
<evidence type="ECO:0000256" key="1">
    <source>
        <dbReference type="ARBA" id="ARBA00004071"/>
    </source>
</evidence>
<dbReference type="SMART" id="SM00812">
    <property type="entry name" value="Alpha_L_fucos"/>
    <property type="match status" value="1"/>
</dbReference>
<keyword evidence="6" id="KW-0326">Glycosidase</keyword>
<feature type="domain" description="DUF5077" evidence="9">
    <location>
        <begin position="500"/>
        <end position="579"/>
    </location>
</feature>
<keyword evidence="11" id="KW-1185">Reference proteome</keyword>
<comment type="function">
    <text evidence="1">Alpha-L-fucosidase is responsible for hydrolyzing the alpha-1,6-linked fucose joined to the reducing-end N-acetylglucosamine of the carbohydrate moieties of glycoproteins.</text>
</comment>
<dbReference type="InterPro" id="IPR031712">
    <property type="entry name" value="DUF5077"/>
</dbReference>
<evidence type="ECO:0000313" key="10">
    <source>
        <dbReference type="EMBL" id="MBC2595320.1"/>
    </source>
</evidence>
<comment type="similarity">
    <text evidence="2">Belongs to the glycosyl hydrolase 29 family.</text>
</comment>
<dbReference type="PANTHER" id="PTHR10030:SF37">
    <property type="entry name" value="ALPHA-L-FUCOSIDASE-RELATED"/>
    <property type="match status" value="1"/>
</dbReference>
<dbReference type="Pfam" id="PF01120">
    <property type="entry name" value="Alpha_L_fucos"/>
    <property type="match status" value="1"/>
</dbReference>
<dbReference type="GO" id="GO:0005764">
    <property type="term" value="C:lysosome"/>
    <property type="evidence" value="ECO:0007669"/>
    <property type="project" value="TreeGrafter"/>
</dbReference>
<evidence type="ECO:0000256" key="7">
    <source>
        <dbReference type="SAM" id="MobiDB-lite"/>
    </source>
</evidence>
<sequence>MNATLNETATPARHTTPAPVANAEARRLAWWRRVRFGMFIHWGPYSLLGGQWRGKRIDDGIGHGVGEWIMYNAQIPVADYARVARGFNPVEFDADDWAALAERTGQKYLIFTTKHHDGFAMFKSAVSDYNIVDGAPFGRDVVAELAAACARRGIRFGLYYSQAQDWTHPGGAAFNGRNDPTAPWSGGTPGAGRWDPAQEGDFDAYLKNIALPQVSELLTRYGPIDIFWWDTPIGMTPEHAAAFRDLLRLQPGIITNNRLLDPDRPNAFSGDTETPEQFIPATGLKGRDFEVCMTVNDTWGYKEHDHNWKSPRTLIRQLVDTVSKGGNFLLNIGPDGQGRIPTPCRERLEAVGRWMDTNAESIDDAHASPFAKLPWGRCTRRDHNGQTFLYLHVFRWPRNGSLPVPGLCSEIAEARLLAGGEPLKTARQGNDALILVPLDAPDADVSVVRLRLKGELKILSSLPRPASDGRICLPAWQASLHNRSYGGQAVLDLDADRPAIREWTDPQTHLSWDFESATAGTVEISADWLTAPAEARLRVSIGEESQEVAIPGGTVPGMSPLGQLPLPRPGTFRLTLEPLPEGWQPAELAALELRVHK</sequence>
<dbReference type="InterPro" id="IPR057739">
    <property type="entry name" value="Glyco_hydro_29_N"/>
</dbReference>
<name>A0A842HGL7_9BACT</name>
<evidence type="ECO:0000256" key="2">
    <source>
        <dbReference type="ARBA" id="ARBA00007951"/>
    </source>
</evidence>
<feature type="domain" description="Glycoside hydrolase family 29 N-terminal" evidence="8">
    <location>
        <begin position="12"/>
        <end position="360"/>
    </location>
</feature>
<comment type="caution">
    <text evidence="10">The sequence shown here is derived from an EMBL/GenBank/DDBJ whole genome shotgun (WGS) entry which is preliminary data.</text>
</comment>
<dbReference type="EMBL" id="JACHVB010000035">
    <property type="protein sequence ID" value="MBC2595320.1"/>
    <property type="molecule type" value="Genomic_DNA"/>
</dbReference>